<sequence length="273" mass="29521">MTSGEAEIWIDDVPFFGPDQALATEASIITSLSCEFGPRAGDERCVSALYSGQFRVGHRPAFKARFGYAVAGTFPDAFSDRPFAIMVEIRPDPLQPGGFKLEQMVQGQPLLTGQLMEPSLTTLSDGAAEVSLQLDVGVDLPAQDWKTGRQLTDDATTRAEVEGMMRHAHSALAAGPAAIRQELGPMLEHLAATVGMTVEEAIATEYAPYIDKTMGFELQPFDASQSRLVIVGKGRLATLVPSPVVFHNAEIDETAGPMLVYWQDANGTWQIIH</sequence>
<keyword evidence="2" id="KW-1185">Reference proteome</keyword>
<dbReference type="RefSeq" id="WP_145399251.1">
    <property type="nucleotide sequence ID" value="NZ_VLKU01000010.1"/>
</dbReference>
<evidence type="ECO:0000313" key="1">
    <source>
        <dbReference type="EMBL" id="TWI31312.1"/>
    </source>
</evidence>
<dbReference type="OrthoDB" id="7864433at2"/>
<proteinExistence type="predicted"/>
<accession>A0A562NGJ5</accession>
<evidence type="ECO:0000313" key="2">
    <source>
        <dbReference type="Proteomes" id="UP000316225"/>
    </source>
</evidence>
<dbReference type="Proteomes" id="UP000316225">
    <property type="component" value="Unassembled WGS sequence"/>
</dbReference>
<reference evidence="1 2" key="1">
    <citation type="journal article" date="2015" name="Stand. Genomic Sci.">
        <title>Genomic Encyclopedia of Bacterial and Archaeal Type Strains, Phase III: the genomes of soil and plant-associated and newly described type strains.</title>
        <authorList>
            <person name="Whitman W.B."/>
            <person name="Woyke T."/>
            <person name="Klenk H.P."/>
            <person name="Zhou Y."/>
            <person name="Lilburn T.G."/>
            <person name="Beck B.J."/>
            <person name="De Vos P."/>
            <person name="Vandamme P."/>
            <person name="Eisen J.A."/>
            <person name="Garrity G."/>
            <person name="Hugenholtz P."/>
            <person name="Kyrpides N.C."/>
        </authorList>
    </citation>
    <scope>NUCLEOTIDE SEQUENCE [LARGE SCALE GENOMIC DNA]</scope>
    <source>
        <strain evidence="1 2">CGMCC 1.5364</strain>
    </source>
</reference>
<comment type="caution">
    <text evidence="1">The sequence shown here is derived from an EMBL/GenBank/DDBJ whole genome shotgun (WGS) entry which is preliminary data.</text>
</comment>
<name>A0A562NGJ5_9RHOB</name>
<dbReference type="EMBL" id="VLKU01000010">
    <property type="protein sequence ID" value="TWI31312.1"/>
    <property type="molecule type" value="Genomic_DNA"/>
</dbReference>
<organism evidence="1 2">
    <name type="scientific">Paracoccus sulfuroxidans</name>
    <dbReference type="NCBI Taxonomy" id="384678"/>
    <lineage>
        <taxon>Bacteria</taxon>
        <taxon>Pseudomonadati</taxon>
        <taxon>Pseudomonadota</taxon>
        <taxon>Alphaproteobacteria</taxon>
        <taxon>Rhodobacterales</taxon>
        <taxon>Paracoccaceae</taxon>
        <taxon>Paracoccus</taxon>
    </lineage>
</organism>
<protein>
    <submittedName>
        <fullName evidence="1">Uncharacterized protein</fullName>
    </submittedName>
</protein>
<gene>
    <name evidence="1" type="ORF">IQ24_03170</name>
</gene>
<dbReference type="AlphaFoldDB" id="A0A562NGJ5"/>